<name>A0ABN9XSB9_9DINO</name>
<dbReference type="EMBL" id="CAUYUJ010021135">
    <property type="protein sequence ID" value="CAK0902896.1"/>
    <property type="molecule type" value="Genomic_DNA"/>
</dbReference>
<evidence type="ECO:0000313" key="3">
    <source>
        <dbReference type="Proteomes" id="UP001189429"/>
    </source>
</evidence>
<feature type="compositionally biased region" description="Basic and acidic residues" evidence="1">
    <location>
        <begin position="24"/>
        <end position="42"/>
    </location>
</feature>
<accession>A0ABN9XSB9</accession>
<protein>
    <submittedName>
        <fullName evidence="2">Uncharacterized protein</fullName>
    </submittedName>
</protein>
<feature type="region of interest" description="Disordered" evidence="1">
    <location>
        <begin position="1"/>
        <end position="46"/>
    </location>
</feature>
<proteinExistence type="predicted"/>
<keyword evidence="3" id="KW-1185">Reference proteome</keyword>
<evidence type="ECO:0000313" key="2">
    <source>
        <dbReference type="EMBL" id="CAK0902896.1"/>
    </source>
</evidence>
<evidence type="ECO:0000256" key="1">
    <source>
        <dbReference type="SAM" id="MobiDB-lite"/>
    </source>
</evidence>
<sequence>MSTGSVLPPAATPGDRSRSQGRGQEARKKPEDQGAEIDDQKINPKKAPLARLPAAILRATYQNTKQIRELEGFIITTVKISDADPLVEVIEQENRNYTRAIRREGESHGSGPPAPGAAMAMMEALTQQDIGAKSKGDFTATIERTTAMDQYHVQDIFPTCKLEKAYKSGQAKILFNCRDYEIRQSLMTALHNADKQACVGPAPAGFVEDEWTLWMDALVGEVGAEDMGTGKAVLAARGQDSRSPQKSDLQRAFSKKSVRSFLAPDPKDALSRVADS</sequence>
<feature type="non-terminal residue" evidence="2">
    <location>
        <position position="276"/>
    </location>
</feature>
<dbReference type="Proteomes" id="UP001189429">
    <property type="component" value="Unassembled WGS sequence"/>
</dbReference>
<reference evidence="2" key="1">
    <citation type="submission" date="2023-10" db="EMBL/GenBank/DDBJ databases">
        <authorList>
            <person name="Chen Y."/>
            <person name="Shah S."/>
            <person name="Dougan E. K."/>
            <person name="Thang M."/>
            <person name="Chan C."/>
        </authorList>
    </citation>
    <scope>NUCLEOTIDE SEQUENCE [LARGE SCALE GENOMIC DNA]</scope>
</reference>
<organism evidence="2 3">
    <name type="scientific">Prorocentrum cordatum</name>
    <dbReference type="NCBI Taxonomy" id="2364126"/>
    <lineage>
        <taxon>Eukaryota</taxon>
        <taxon>Sar</taxon>
        <taxon>Alveolata</taxon>
        <taxon>Dinophyceae</taxon>
        <taxon>Prorocentrales</taxon>
        <taxon>Prorocentraceae</taxon>
        <taxon>Prorocentrum</taxon>
    </lineage>
</organism>
<gene>
    <name evidence="2" type="ORF">PCOR1329_LOCUS79358</name>
</gene>
<comment type="caution">
    <text evidence="2">The sequence shown here is derived from an EMBL/GenBank/DDBJ whole genome shotgun (WGS) entry which is preliminary data.</text>
</comment>